<name>A0ACD3ATK2_9AGAR</name>
<dbReference type="EMBL" id="ML208340">
    <property type="protein sequence ID" value="TFK68964.1"/>
    <property type="molecule type" value="Genomic_DNA"/>
</dbReference>
<accession>A0ACD3ATK2</accession>
<keyword evidence="2" id="KW-1185">Reference proteome</keyword>
<evidence type="ECO:0000313" key="1">
    <source>
        <dbReference type="EMBL" id="TFK68964.1"/>
    </source>
</evidence>
<gene>
    <name evidence="1" type="ORF">BDN72DRAFT_642757</name>
</gene>
<organism evidence="1 2">
    <name type="scientific">Pluteus cervinus</name>
    <dbReference type="NCBI Taxonomy" id="181527"/>
    <lineage>
        <taxon>Eukaryota</taxon>
        <taxon>Fungi</taxon>
        <taxon>Dikarya</taxon>
        <taxon>Basidiomycota</taxon>
        <taxon>Agaricomycotina</taxon>
        <taxon>Agaricomycetes</taxon>
        <taxon>Agaricomycetidae</taxon>
        <taxon>Agaricales</taxon>
        <taxon>Pluteineae</taxon>
        <taxon>Pluteaceae</taxon>
        <taxon>Pluteus</taxon>
    </lineage>
</organism>
<evidence type="ECO:0000313" key="2">
    <source>
        <dbReference type="Proteomes" id="UP000308600"/>
    </source>
</evidence>
<dbReference type="Proteomes" id="UP000308600">
    <property type="component" value="Unassembled WGS sequence"/>
</dbReference>
<sequence>MSQPYWLASTWTGVDDFVRTYPHLFYVLSWCIFFGPIVFLIPLLFVHELGVILLHSLTFLLHGLVSSESYYSIRDSLLDSKEAMFATVEAWSASFNKLTTEKYPIMLIRVVAGIYGMYVMIGILWWPIISQNELMPVWEILAELWEVIYKQYFNN</sequence>
<protein>
    <submittedName>
        <fullName evidence="1">Uncharacterized protein</fullName>
    </submittedName>
</protein>
<proteinExistence type="predicted"/>
<reference evidence="1 2" key="1">
    <citation type="journal article" date="2019" name="Nat. Ecol. Evol.">
        <title>Megaphylogeny resolves global patterns of mushroom evolution.</title>
        <authorList>
            <person name="Varga T."/>
            <person name="Krizsan K."/>
            <person name="Foldi C."/>
            <person name="Dima B."/>
            <person name="Sanchez-Garcia M."/>
            <person name="Sanchez-Ramirez S."/>
            <person name="Szollosi G.J."/>
            <person name="Szarkandi J.G."/>
            <person name="Papp V."/>
            <person name="Albert L."/>
            <person name="Andreopoulos W."/>
            <person name="Angelini C."/>
            <person name="Antonin V."/>
            <person name="Barry K.W."/>
            <person name="Bougher N.L."/>
            <person name="Buchanan P."/>
            <person name="Buyck B."/>
            <person name="Bense V."/>
            <person name="Catcheside P."/>
            <person name="Chovatia M."/>
            <person name="Cooper J."/>
            <person name="Damon W."/>
            <person name="Desjardin D."/>
            <person name="Finy P."/>
            <person name="Geml J."/>
            <person name="Haridas S."/>
            <person name="Hughes K."/>
            <person name="Justo A."/>
            <person name="Karasinski D."/>
            <person name="Kautmanova I."/>
            <person name="Kiss B."/>
            <person name="Kocsube S."/>
            <person name="Kotiranta H."/>
            <person name="LaButti K.M."/>
            <person name="Lechner B.E."/>
            <person name="Liimatainen K."/>
            <person name="Lipzen A."/>
            <person name="Lukacs Z."/>
            <person name="Mihaltcheva S."/>
            <person name="Morgado L.N."/>
            <person name="Niskanen T."/>
            <person name="Noordeloos M.E."/>
            <person name="Ohm R.A."/>
            <person name="Ortiz-Santana B."/>
            <person name="Ovrebo C."/>
            <person name="Racz N."/>
            <person name="Riley R."/>
            <person name="Savchenko A."/>
            <person name="Shiryaev A."/>
            <person name="Soop K."/>
            <person name="Spirin V."/>
            <person name="Szebenyi C."/>
            <person name="Tomsovsky M."/>
            <person name="Tulloss R.E."/>
            <person name="Uehling J."/>
            <person name="Grigoriev I.V."/>
            <person name="Vagvolgyi C."/>
            <person name="Papp T."/>
            <person name="Martin F.M."/>
            <person name="Miettinen O."/>
            <person name="Hibbett D.S."/>
            <person name="Nagy L.G."/>
        </authorList>
    </citation>
    <scope>NUCLEOTIDE SEQUENCE [LARGE SCALE GENOMIC DNA]</scope>
    <source>
        <strain evidence="1 2">NL-1719</strain>
    </source>
</reference>